<feature type="region of interest" description="Disordered" evidence="5">
    <location>
        <begin position="345"/>
        <end position="367"/>
    </location>
</feature>
<evidence type="ECO:0000256" key="1">
    <source>
        <dbReference type="ARBA" id="ARBA00022723"/>
    </source>
</evidence>
<feature type="compositionally biased region" description="Low complexity" evidence="5">
    <location>
        <begin position="307"/>
        <end position="320"/>
    </location>
</feature>
<organism evidence="7 8">
    <name type="scientific">Lentinula aff. detonsa</name>
    <dbReference type="NCBI Taxonomy" id="2804958"/>
    <lineage>
        <taxon>Eukaryota</taxon>
        <taxon>Fungi</taxon>
        <taxon>Dikarya</taxon>
        <taxon>Basidiomycota</taxon>
        <taxon>Agaricomycotina</taxon>
        <taxon>Agaricomycetes</taxon>
        <taxon>Agaricomycetidae</taxon>
        <taxon>Agaricales</taxon>
        <taxon>Marasmiineae</taxon>
        <taxon>Omphalotaceae</taxon>
        <taxon>Lentinula</taxon>
    </lineage>
</organism>
<evidence type="ECO:0000256" key="4">
    <source>
        <dbReference type="PROSITE-ProRule" id="PRU00042"/>
    </source>
</evidence>
<accession>A0AA38K7X8</accession>
<feature type="compositionally biased region" description="Basic residues" evidence="5">
    <location>
        <begin position="286"/>
        <end position="306"/>
    </location>
</feature>
<keyword evidence="8" id="KW-1185">Reference proteome</keyword>
<gene>
    <name evidence="7" type="ORF">GGU10DRAFT_368145</name>
</gene>
<evidence type="ECO:0000256" key="2">
    <source>
        <dbReference type="ARBA" id="ARBA00022771"/>
    </source>
</evidence>
<evidence type="ECO:0000256" key="3">
    <source>
        <dbReference type="ARBA" id="ARBA00022833"/>
    </source>
</evidence>
<dbReference type="SMART" id="SM00355">
    <property type="entry name" value="ZnF_C2H2"/>
    <property type="match status" value="2"/>
</dbReference>
<dbReference type="GO" id="GO:0000978">
    <property type="term" value="F:RNA polymerase II cis-regulatory region sequence-specific DNA binding"/>
    <property type="evidence" value="ECO:0007669"/>
    <property type="project" value="TreeGrafter"/>
</dbReference>
<evidence type="ECO:0000259" key="6">
    <source>
        <dbReference type="PROSITE" id="PS50157"/>
    </source>
</evidence>
<protein>
    <recommendedName>
        <fullName evidence="6">C2H2-type domain-containing protein</fullName>
    </recommendedName>
</protein>
<dbReference type="PANTHER" id="PTHR23235">
    <property type="entry name" value="KRUEPPEL-LIKE TRANSCRIPTION FACTOR"/>
    <property type="match status" value="1"/>
</dbReference>
<name>A0AA38K7X8_9AGAR</name>
<dbReference type="AlphaFoldDB" id="A0AA38K7X8"/>
<dbReference type="SUPFAM" id="SSF57667">
    <property type="entry name" value="beta-beta-alpha zinc fingers"/>
    <property type="match status" value="1"/>
</dbReference>
<keyword evidence="3" id="KW-0862">Zinc</keyword>
<reference evidence="7" key="1">
    <citation type="submission" date="2022-08" db="EMBL/GenBank/DDBJ databases">
        <authorList>
            <consortium name="DOE Joint Genome Institute"/>
            <person name="Min B."/>
            <person name="Riley R."/>
            <person name="Sierra-Patev S."/>
            <person name="Naranjo-Ortiz M."/>
            <person name="Looney B."/>
            <person name="Konkel Z."/>
            <person name="Slot J.C."/>
            <person name="Sakamoto Y."/>
            <person name="Steenwyk J.L."/>
            <person name="Rokas A."/>
            <person name="Carro J."/>
            <person name="Camarero S."/>
            <person name="Ferreira P."/>
            <person name="Molpeceres G."/>
            <person name="Ruiz-Duenas F.J."/>
            <person name="Serrano A."/>
            <person name="Henrissat B."/>
            <person name="Drula E."/>
            <person name="Hughes K.W."/>
            <person name="Mata J.L."/>
            <person name="Ishikawa N.K."/>
            <person name="Vargas-Isla R."/>
            <person name="Ushijima S."/>
            <person name="Smith C.A."/>
            <person name="Ahrendt S."/>
            <person name="Andreopoulos W."/>
            <person name="He G."/>
            <person name="Labutti K."/>
            <person name="Lipzen A."/>
            <person name="Ng V."/>
            <person name="Sandor L."/>
            <person name="Barry K."/>
            <person name="Martinez A.T."/>
            <person name="Xiao Y."/>
            <person name="Gibbons J.G."/>
            <person name="Terashima K."/>
            <person name="Hibbett D.S."/>
            <person name="Grigoriev I.V."/>
        </authorList>
    </citation>
    <scope>NUCLEOTIDE SEQUENCE</scope>
    <source>
        <strain evidence="7">TFB10291</strain>
    </source>
</reference>
<dbReference type="InterPro" id="IPR013087">
    <property type="entry name" value="Znf_C2H2_type"/>
</dbReference>
<evidence type="ECO:0000313" key="7">
    <source>
        <dbReference type="EMBL" id="KAJ3780969.1"/>
    </source>
</evidence>
<dbReference type="GO" id="GO:0008270">
    <property type="term" value="F:zinc ion binding"/>
    <property type="evidence" value="ECO:0007669"/>
    <property type="project" value="UniProtKB-KW"/>
</dbReference>
<feature type="region of interest" description="Disordered" evidence="5">
    <location>
        <begin position="216"/>
        <end position="236"/>
    </location>
</feature>
<feature type="region of interest" description="Disordered" evidence="5">
    <location>
        <begin position="279"/>
        <end position="324"/>
    </location>
</feature>
<dbReference type="PROSITE" id="PS00028">
    <property type="entry name" value="ZINC_FINGER_C2H2_1"/>
    <property type="match status" value="1"/>
</dbReference>
<sequence>MTPNNFIMNAQGEIINATVIEEESHPGADSGFGQLLTLPQVSAPTPEVQTGLFASGVDLSTGQVPSGISSFSPSASSSQALPWNSDSLLQESFPLKIPHPGWDSFLDNSRTGLIRESDSSLYFGHLGKERIESSENTTVQRFNPTLFEGTVPPHSQSLITHDDLSHTLWSASNTGHQSLSTDLSFPYPGSLRLETDISSPEYTYPLLTYGNRWSAHNSPTSTPSSVSQSPSANTPSMLQYARHGLPVPESSYIGSTSSPASAASDLAFANQHSVDGDGGSFSFSRGRQHIRISRSSHGREPRRRFNASRSSSTSSNVNHSPEIDWQRRRSAALIEHQRYKVQRSFSGPGETIQPGDKSNHFFASGSARARAERRGRLSDSCLAVAAPRTHDDSGIFTSKAKMWTLAQDTSTFDVDDDAPDGPEPVSPKKQVASDALVTAATGRRKNEATFHCGVPGCKATFTAKHNLNNHLNSHFGIKSFRCPRCERDFGTPHVLRRHQTVCKGKRRFSNFGQAGQNFMIARTLEGTRRA</sequence>
<dbReference type="EMBL" id="MU793620">
    <property type="protein sequence ID" value="KAJ3780969.1"/>
    <property type="molecule type" value="Genomic_DNA"/>
</dbReference>
<proteinExistence type="predicted"/>
<comment type="caution">
    <text evidence="7">The sequence shown here is derived from an EMBL/GenBank/DDBJ whole genome shotgun (WGS) entry which is preliminary data.</text>
</comment>
<feature type="compositionally biased region" description="Low complexity" evidence="5">
    <location>
        <begin position="218"/>
        <end position="236"/>
    </location>
</feature>
<dbReference type="InterPro" id="IPR036236">
    <property type="entry name" value="Znf_C2H2_sf"/>
</dbReference>
<dbReference type="GO" id="GO:0000981">
    <property type="term" value="F:DNA-binding transcription factor activity, RNA polymerase II-specific"/>
    <property type="evidence" value="ECO:0007669"/>
    <property type="project" value="TreeGrafter"/>
</dbReference>
<dbReference type="PROSITE" id="PS50157">
    <property type="entry name" value="ZINC_FINGER_C2H2_2"/>
    <property type="match status" value="2"/>
</dbReference>
<dbReference type="PANTHER" id="PTHR23235:SF120">
    <property type="entry name" value="KRUPPEL-LIKE FACTOR 15"/>
    <property type="match status" value="1"/>
</dbReference>
<dbReference type="Proteomes" id="UP001163798">
    <property type="component" value="Unassembled WGS sequence"/>
</dbReference>
<dbReference type="Gene3D" id="3.30.160.60">
    <property type="entry name" value="Classic Zinc Finger"/>
    <property type="match status" value="1"/>
</dbReference>
<keyword evidence="2 4" id="KW-0863">Zinc-finger</keyword>
<evidence type="ECO:0000256" key="5">
    <source>
        <dbReference type="SAM" id="MobiDB-lite"/>
    </source>
</evidence>
<keyword evidence="1" id="KW-0479">Metal-binding</keyword>
<feature type="domain" description="C2H2-type" evidence="6">
    <location>
        <begin position="450"/>
        <end position="479"/>
    </location>
</feature>
<feature type="domain" description="C2H2-type" evidence="6">
    <location>
        <begin position="480"/>
        <end position="507"/>
    </location>
</feature>
<evidence type="ECO:0000313" key="8">
    <source>
        <dbReference type="Proteomes" id="UP001163798"/>
    </source>
</evidence>